<feature type="transmembrane region" description="Helical" evidence="1">
    <location>
        <begin position="45"/>
        <end position="65"/>
    </location>
</feature>
<keyword evidence="4" id="KW-1185">Reference proteome</keyword>
<accession>A0A840F0P0</accession>
<organism evidence="3 4">
    <name type="scientific">Gordonia humi</name>
    <dbReference type="NCBI Taxonomy" id="686429"/>
    <lineage>
        <taxon>Bacteria</taxon>
        <taxon>Bacillati</taxon>
        <taxon>Actinomycetota</taxon>
        <taxon>Actinomycetes</taxon>
        <taxon>Mycobacteriales</taxon>
        <taxon>Gordoniaceae</taxon>
        <taxon>Gordonia</taxon>
    </lineage>
</organism>
<keyword evidence="1" id="KW-1133">Transmembrane helix</keyword>
<feature type="transmembrane region" description="Helical" evidence="1">
    <location>
        <begin position="9"/>
        <end position="30"/>
    </location>
</feature>
<dbReference type="InterPro" id="IPR018649">
    <property type="entry name" value="SHOCT"/>
</dbReference>
<protein>
    <submittedName>
        <fullName evidence="3">ABC-type multidrug transport system fused ATPase/permease subunit</fullName>
    </submittedName>
</protein>
<keyword evidence="1" id="KW-0812">Transmembrane</keyword>
<dbReference type="RefSeq" id="WP_183369989.1">
    <property type="nucleotide sequence ID" value="NZ_BAABHL010000037.1"/>
</dbReference>
<evidence type="ECO:0000313" key="3">
    <source>
        <dbReference type="EMBL" id="MBB4134879.1"/>
    </source>
</evidence>
<gene>
    <name evidence="3" type="ORF">BKA16_001431</name>
</gene>
<comment type="caution">
    <text evidence="3">The sequence shown here is derived from an EMBL/GenBank/DDBJ whole genome shotgun (WGS) entry which is preliminary data.</text>
</comment>
<evidence type="ECO:0000256" key="1">
    <source>
        <dbReference type="SAM" id="Phobius"/>
    </source>
</evidence>
<proteinExistence type="predicted"/>
<feature type="domain" description="SHOCT" evidence="2">
    <location>
        <begin position="101"/>
        <end position="127"/>
    </location>
</feature>
<evidence type="ECO:0000313" key="4">
    <source>
        <dbReference type="Proteomes" id="UP000551501"/>
    </source>
</evidence>
<dbReference type="Pfam" id="PF09851">
    <property type="entry name" value="SHOCT"/>
    <property type="match status" value="1"/>
</dbReference>
<reference evidence="3 4" key="1">
    <citation type="submission" date="2020-08" db="EMBL/GenBank/DDBJ databases">
        <title>Sequencing the genomes of 1000 actinobacteria strains.</title>
        <authorList>
            <person name="Klenk H.-P."/>
        </authorList>
    </citation>
    <scope>NUCLEOTIDE SEQUENCE [LARGE SCALE GENOMIC DNA]</scope>
    <source>
        <strain evidence="3 4">DSM 45298</strain>
    </source>
</reference>
<evidence type="ECO:0000259" key="2">
    <source>
        <dbReference type="Pfam" id="PF09851"/>
    </source>
</evidence>
<sequence>MDWSSFWGVLWYTILIFAFIAYLIVLFMVLTDLFRDHKLNAGWKVVWIIALVIFPYLTAFVYIVARGPGMSERSRAAAAAAQRSQEEYIQQAAGQTSPAHQIQTAKALLDAGVVSPEEFENLKAKALAN</sequence>
<dbReference type="EMBL" id="JACIFP010000001">
    <property type="protein sequence ID" value="MBB4134879.1"/>
    <property type="molecule type" value="Genomic_DNA"/>
</dbReference>
<dbReference type="AlphaFoldDB" id="A0A840F0P0"/>
<keyword evidence="1" id="KW-0472">Membrane</keyword>
<name>A0A840F0P0_9ACTN</name>
<dbReference type="Proteomes" id="UP000551501">
    <property type="component" value="Unassembled WGS sequence"/>
</dbReference>